<dbReference type="InterPro" id="IPR036061">
    <property type="entry name" value="CheW-like_dom_sf"/>
</dbReference>
<dbReference type="InterPro" id="IPR002545">
    <property type="entry name" value="CheW-lke_dom"/>
</dbReference>
<reference evidence="2 3" key="1">
    <citation type="journal article" date="2015" name="Stand. Genomic Sci.">
        <title>Genomic Encyclopedia of Bacterial and Archaeal Type Strains, Phase III: the genomes of soil and plant-associated and newly described type strains.</title>
        <authorList>
            <person name="Whitman W.B."/>
            <person name="Woyke T."/>
            <person name="Klenk H.P."/>
            <person name="Zhou Y."/>
            <person name="Lilburn T.G."/>
            <person name="Beck B.J."/>
            <person name="De Vos P."/>
            <person name="Vandamme P."/>
            <person name="Eisen J.A."/>
            <person name="Garrity G."/>
            <person name="Hugenholtz P."/>
            <person name="Kyrpides N.C."/>
        </authorList>
    </citation>
    <scope>NUCLEOTIDE SEQUENCE [LARGE SCALE GENOMIC DNA]</scope>
    <source>
        <strain evidence="2 3">ASC-9842</strain>
    </source>
</reference>
<dbReference type="Proteomes" id="UP000291078">
    <property type="component" value="Unassembled WGS sequence"/>
</dbReference>
<evidence type="ECO:0000313" key="3">
    <source>
        <dbReference type="Proteomes" id="UP000291078"/>
    </source>
</evidence>
<dbReference type="Pfam" id="PF01584">
    <property type="entry name" value="CheW"/>
    <property type="match status" value="1"/>
</dbReference>
<dbReference type="RefSeq" id="WP_130390859.1">
    <property type="nucleotide sequence ID" value="NZ_SGXM01000001.1"/>
</dbReference>
<gene>
    <name evidence="2" type="ORF">EV147_1952</name>
</gene>
<dbReference type="OrthoDB" id="5298045at2"/>
<evidence type="ECO:0000313" key="2">
    <source>
        <dbReference type="EMBL" id="RZT42906.1"/>
    </source>
</evidence>
<dbReference type="EMBL" id="SGXM01000001">
    <property type="protein sequence ID" value="RZT42906.1"/>
    <property type="molecule type" value="Genomic_DNA"/>
</dbReference>
<dbReference type="Gene3D" id="2.40.50.180">
    <property type="entry name" value="CheA-289, Domain 4"/>
    <property type="match status" value="1"/>
</dbReference>
<accession>A0A4Q7S8W9</accession>
<feature type="domain" description="CheW-like" evidence="1">
    <location>
        <begin position="35"/>
        <end position="173"/>
    </location>
</feature>
<comment type="caution">
    <text evidence="2">The sequence shown here is derived from an EMBL/GenBank/DDBJ whole genome shotgun (WGS) entry which is preliminary data.</text>
</comment>
<proteinExistence type="predicted"/>
<dbReference type="SMART" id="SM00260">
    <property type="entry name" value="CheW"/>
    <property type="match status" value="1"/>
</dbReference>
<dbReference type="GO" id="GO:0006935">
    <property type="term" value="P:chemotaxis"/>
    <property type="evidence" value="ECO:0007669"/>
    <property type="project" value="InterPro"/>
</dbReference>
<evidence type="ECO:0000259" key="1">
    <source>
        <dbReference type="PROSITE" id="PS50851"/>
    </source>
</evidence>
<dbReference type="GO" id="GO:0007165">
    <property type="term" value="P:signal transduction"/>
    <property type="evidence" value="ECO:0007669"/>
    <property type="project" value="InterPro"/>
</dbReference>
<protein>
    <submittedName>
        <fullName evidence="2">Twitching motility protein PilI</fullName>
    </submittedName>
</protein>
<dbReference type="AlphaFoldDB" id="A0A4Q7S8W9"/>
<dbReference type="PROSITE" id="PS50851">
    <property type="entry name" value="CHEW"/>
    <property type="match status" value="1"/>
</dbReference>
<sequence length="181" mass="19585">MNAPRQDVRARQTRLHDYQAMLARRLREARSLPAVDSYLGVLVGQRHWLLPLAETGEVIEMRAPAPVPLTQPWYRGLVNARGNLLGVIDFGLFCGEGATPVQPGSKIVVLSRHVERACGIVATRVVGLRHAVDLTPAAGAEPGGAWQGAPFTDRDGRGWQVLDIGRLLDAPAFLQAGRDAA</sequence>
<name>A0A4Q7S8W9_9BURK</name>
<keyword evidence="3" id="KW-1185">Reference proteome</keyword>
<dbReference type="SUPFAM" id="SSF50341">
    <property type="entry name" value="CheW-like"/>
    <property type="match status" value="1"/>
</dbReference>
<organism evidence="2 3">
    <name type="scientific">Cupriavidus agavae</name>
    <dbReference type="NCBI Taxonomy" id="1001822"/>
    <lineage>
        <taxon>Bacteria</taxon>
        <taxon>Pseudomonadati</taxon>
        <taxon>Pseudomonadota</taxon>
        <taxon>Betaproteobacteria</taxon>
        <taxon>Burkholderiales</taxon>
        <taxon>Burkholderiaceae</taxon>
        <taxon>Cupriavidus</taxon>
    </lineage>
</organism>